<evidence type="ECO:0000313" key="2">
    <source>
        <dbReference type="Proteomes" id="UP000502508"/>
    </source>
</evidence>
<dbReference type="KEGG" id="pfla:Pflav_004550"/>
<dbReference type="RefSeq" id="WP_173033308.1">
    <property type="nucleotide sequence ID" value="NZ_AP022870.1"/>
</dbReference>
<dbReference type="EMBL" id="AP022870">
    <property type="protein sequence ID" value="BCB74045.1"/>
    <property type="molecule type" value="Genomic_DNA"/>
</dbReference>
<dbReference type="InterPro" id="IPR017853">
    <property type="entry name" value="GH"/>
</dbReference>
<gene>
    <name evidence="1" type="ORF">Pflav_004550</name>
</gene>
<dbReference type="AlphaFoldDB" id="A0A6F8XJQ4"/>
<accession>A0A6F8XJQ4</accession>
<organism evidence="1 2">
    <name type="scientific">Phytohabitans flavus</name>
    <dbReference type="NCBI Taxonomy" id="1076124"/>
    <lineage>
        <taxon>Bacteria</taxon>
        <taxon>Bacillati</taxon>
        <taxon>Actinomycetota</taxon>
        <taxon>Actinomycetes</taxon>
        <taxon>Micromonosporales</taxon>
        <taxon>Micromonosporaceae</taxon>
    </lineage>
</organism>
<sequence>MTQDSTDHIGSNGTAAGGEGPGIAYRGVAYDTGTNFATGQGSLSRMAWSTPQMLSEISLISDQLNCNSVTIYGSDLDRLAETANAAADRDLHVWLQPRLVDRPQQEILDHLAEAARLAESLREQDARVTLTVGAVHLVFTPGIIGGDQYHERMANVYADADHFLLKPTEAVDVAAAAPRLNEFLGQASKVARSNFSGDLGYSAAPFEDVDWRLFDSIGIMYQYVPKYRTRAEHLADLARYRHWDKPVVVAEFGTATYQGAAQKAFFFWDIVDRSGAVPTILDGYVRDESAQAAYHLDMFSVFEEAGVSGVGVSELIHPTHPHSDDPHLDLDMASMAIVKTIRDDFSDPASTYRWEPKESFHAIADYYAHVGFQAAMR</sequence>
<keyword evidence="2" id="KW-1185">Reference proteome</keyword>
<evidence type="ECO:0008006" key="3">
    <source>
        <dbReference type="Google" id="ProtNLM"/>
    </source>
</evidence>
<reference evidence="1 2" key="2">
    <citation type="submission" date="2020-03" db="EMBL/GenBank/DDBJ databases">
        <authorList>
            <person name="Ichikawa N."/>
            <person name="Kimura A."/>
            <person name="Kitahashi Y."/>
            <person name="Uohara A."/>
        </authorList>
    </citation>
    <scope>NUCLEOTIDE SEQUENCE [LARGE SCALE GENOMIC DNA]</scope>
    <source>
        <strain evidence="1 2">NBRC 107702</strain>
    </source>
</reference>
<dbReference type="SUPFAM" id="SSF51445">
    <property type="entry name" value="(Trans)glycosidases"/>
    <property type="match status" value="1"/>
</dbReference>
<dbReference type="Gene3D" id="3.20.20.80">
    <property type="entry name" value="Glycosidases"/>
    <property type="match status" value="1"/>
</dbReference>
<reference evidence="1 2" key="1">
    <citation type="submission" date="2020-03" db="EMBL/GenBank/DDBJ databases">
        <title>Whole genome shotgun sequence of Phytohabitans flavus NBRC 107702.</title>
        <authorList>
            <person name="Komaki H."/>
            <person name="Tamura T."/>
        </authorList>
    </citation>
    <scope>NUCLEOTIDE SEQUENCE [LARGE SCALE GENOMIC DNA]</scope>
    <source>
        <strain evidence="1 2">NBRC 107702</strain>
    </source>
</reference>
<proteinExistence type="predicted"/>
<protein>
    <recommendedName>
        <fullName evidence="3">Abortive infection protein</fullName>
    </recommendedName>
</protein>
<name>A0A6F8XJQ4_9ACTN</name>
<evidence type="ECO:0000313" key="1">
    <source>
        <dbReference type="EMBL" id="BCB74045.1"/>
    </source>
</evidence>
<dbReference type="Proteomes" id="UP000502508">
    <property type="component" value="Chromosome"/>
</dbReference>